<dbReference type="AlphaFoldDB" id="A0A164NNV6"/>
<evidence type="ECO:0000313" key="5">
    <source>
        <dbReference type="Proteomes" id="UP000076722"/>
    </source>
</evidence>
<protein>
    <recommendedName>
        <fullName evidence="3">SMODS and SLOG-associating 2TM effector domain-containing protein</fullName>
    </recommendedName>
</protein>
<evidence type="ECO:0000256" key="1">
    <source>
        <dbReference type="SAM" id="MobiDB-lite"/>
    </source>
</evidence>
<organism evidence="4 5">
    <name type="scientific">Sistotremastrum niveocremeum HHB9708</name>
    <dbReference type="NCBI Taxonomy" id="1314777"/>
    <lineage>
        <taxon>Eukaryota</taxon>
        <taxon>Fungi</taxon>
        <taxon>Dikarya</taxon>
        <taxon>Basidiomycota</taxon>
        <taxon>Agaricomycotina</taxon>
        <taxon>Agaricomycetes</taxon>
        <taxon>Sistotremastrales</taxon>
        <taxon>Sistotremastraceae</taxon>
        <taxon>Sertulicium</taxon>
        <taxon>Sertulicium niveocremeum</taxon>
    </lineage>
</organism>
<proteinExistence type="predicted"/>
<feature type="transmembrane region" description="Helical" evidence="2">
    <location>
        <begin position="122"/>
        <end position="140"/>
    </location>
</feature>
<reference evidence="4 5" key="1">
    <citation type="journal article" date="2016" name="Mol. Biol. Evol.">
        <title>Comparative Genomics of Early-Diverging Mushroom-Forming Fungi Provides Insights into the Origins of Lignocellulose Decay Capabilities.</title>
        <authorList>
            <person name="Nagy L.G."/>
            <person name="Riley R."/>
            <person name="Tritt A."/>
            <person name="Adam C."/>
            <person name="Daum C."/>
            <person name="Floudas D."/>
            <person name="Sun H."/>
            <person name="Yadav J.S."/>
            <person name="Pangilinan J."/>
            <person name="Larsson K.H."/>
            <person name="Matsuura K."/>
            <person name="Barry K."/>
            <person name="Labutti K."/>
            <person name="Kuo R."/>
            <person name="Ohm R.A."/>
            <person name="Bhattacharya S.S."/>
            <person name="Shirouzu T."/>
            <person name="Yoshinaga Y."/>
            <person name="Martin F.M."/>
            <person name="Grigoriev I.V."/>
            <person name="Hibbett D.S."/>
        </authorList>
    </citation>
    <scope>NUCLEOTIDE SEQUENCE [LARGE SCALE GENOMIC DNA]</scope>
    <source>
        <strain evidence="4 5">HHB9708</strain>
    </source>
</reference>
<sequence>MSSEETHGPYLSVPAQPVSPSPVFTPPIRTSSSSMGSAKTIAVDIHPYPSSTKAEIKHTEFPQHTVAARLAPVLDAARRTRQKASRKARHAEHSLNLAIGLQIVIGALTAGLSAVTPGRSTQIMNAILGIFATIVSGFLARMRGSGQPELSINTKRDMDKLIRDIEAFIVDWGHKTPRFTVAAETENPASVEDQELAKRIDYFRREYGLLEANAHSKRQPAPPV</sequence>
<feature type="region of interest" description="Disordered" evidence="1">
    <location>
        <begin position="1"/>
        <end position="36"/>
    </location>
</feature>
<dbReference type="STRING" id="1314777.A0A164NNV6"/>
<dbReference type="NCBIfam" id="NF033635">
    <property type="entry name" value="SLATT_fungal"/>
    <property type="match status" value="1"/>
</dbReference>
<keyword evidence="2" id="KW-1133">Transmembrane helix</keyword>
<evidence type="ECO:0000259" key="3">
    <source>
        <dbReference type="Pfam" id="PF18142"/>
    </source>
</evidence>
<dbReference type="InterPro" id="IPR041622">
    <property type="entry name" value="SLATT_fungi"/>
</dbReference>
<evidence type="ECO:0000256" key="2">
    <source>
        <dbReference type="SAM" id="Phobius"/>
    </source>
</evidence>
<dbReference type="Proteomes" id="UP000076722">
    <property type="component" value="Unassembled WGS sequence"/>
</dbReference>
<keyword evidence="2" id="KW-0472">Membrane</keyword>
<name>A0A164NNV6_9AGAM</name>
<dbReference type="EMBL" id="KV419443">
    <property type="protein sequence ID" value="KZS87887.1"/>
    <property type="molecule type" value="Genomic_DNA"/>
</dbReference>
<feature type="transmembrane region" description="Helical" evidence="2">
    <location>
        <begin position="95"/>
        <end position="116"/>
    </location>
</feature>
<evidence type="ECO:0000313" key="4">
    <source>
        <dbReference type="EMBL" id="KZS87887.1"/>
    </source>
</evidence>
<keyword evidence="2" id="KW-0812">Transmembrane</keyword>
<keyword evidence="5" id="KW-1185">Reference proteome</keyword>
<feature type="domain" description="SMODS and SLOG-associating 2TM effector" evidence="3">
    <location>
        <begin position="77"/>
        <end position="209"/>
    </location>
</feature>
<dbReference type="OrthoDB" id="3245801at2759"/>
<gene>
    <name evidence="4" type="ORF">SISNIDRAFT_460485</name>
</gene>
<accession>A0A164NNV6</accession>
<dbReference type="Pfam" id="PF18142">
    <property type="entry name" value="SLATT_fungal"/>
    <property type="match status" value="1"/>
</dbReference>